<dbReference type="SUPFAM" id="SSF50156">
    <property type="entry name" value="PDZ domain-like"/>
    <property type="match status" value="1"/>
</dbReference>
<evidence type="ECO:0000313" key="3">
    <source>
        <dbReference type="EMBL" id="RSL30779.1"/>
    </source>
</evidence>
<dbReference type="InterPro" id="IPR041489">
    <property type="entry name" value="PDZ_6"/>
</dbReference>
<dbReference type="RefSeq" id="WP_125560004.1">
    <property type="nucleotide sequence ID" value="NZ_RBVX01000032.1"/>
</dbReference>
<dbReference type="AlphaFoldDB" id="A0A428MXJ8"/>
<keyword evidence="1" id="KW-1133">Transmembrane helix</keyword>
<evidence type="ECO:0000259" key="2">
    <source>
        <dbReference type="PROSITE" id="PS50106"/>
    </source>
</evidence>
<evidence type="ECO:0000256" key="1">
    <source>
        <dbReference type="SAM" id="Phobius"/>
    </source>
</evidence>
<dbReference type="Proteomes" id="UP000275076">
    <property type="component" value="Unassembled WGS sequence"/>
</dbReference>
<dbReference type="EMBL" id="RBVX01000032">
    <property type="protein sequence ID" value="RSL30779.1"/>
    <property type="molecule type" value="Genomic_DNA"/>
</dbReference>
<feature type="transmembrane region" description="Helical" evidence="1">
    <location>
        <begin position="102"/>
        <end position="121"/>
    </location>
</feature>
<name>A0A428MXJ8_9BACI</name>
<feature type="transmembrane region" description="Helical" evidence="1">
    <location>
        <begin position="249"/>
        <end position="265"/>
    </location>
</feature>
<feature type="transmembrane region" description="Helical" evidence="1">
    <location>
        <begin position="217"/>
        <end position="237"/>
    </location>
</feature>
<proteinExistence type="predicted"/>
<reference evidence="3 4" key="1">
    <citation type="submission" date="2018-10" db="EMBL/GenBank/DDBJ databases">
        <title>Draft genome sequence of Bacillus salarius IM0101, isolated from a hypersaline soil in Inner Mongolia, China.</title>
        <authorList>
            <person name="Yamprayoonswat W."/>
            <person name="Boonvisut S."/>
            <person name="Jumpathong W."/>
            <person name="Sittihan S."/>
            <person name="Ruangsuj P."/>
            <person name="Wanthongcharoen S."/>
            <person name="Thongpramul N."/>
            <person name="Pimmason S."/>
            <person name="Yu B."/>
            <person name="Yasawong M."/>
        </authorList>
    </citation>
    <scope>NUCLEOTIDE SEQUENCE [LARGE SCALE GENOMIC DNA]</scope>
    <source>
        <strain evidence="3 4">IM0101</strain>
    </source>
</reference>
<comment type="caution">
    <text evidence="3">The sequence shown here is derived from an EMBL/GenBank/DDBJ whole genome shotgun (WGS) entry which is preliminary data.</text>
</comment>
<feature type="transmembrane region" description="Helical" evidence="1">
    <location>
        <begin position="141"/>
        <end position="160"/>
    </location>
</feature>
<dbReference type="Pfam" id="PF17820">
    <property type="entry name" value="PDZ_6"/>
    <property type="match status" value="1"/>
</dbReference>
<evidence type="ECO:0000313" key="4">
    <source>
        <dbReference type="Proteomes" id="UP000275076"/>
    </source>
</evidence>
<gene>
    <name evidence="3" type="ORF">D7Z54_24405</name>
</gene>
<feature type="domain" description="PDZ" evidence="2">
    <location>
        <begin position="305"/>
        <end position="361"/>
    </location>
</feature>
<accession>A0A428MXJ8</accession>
<keyword evidence="1" id="KW-0472">Membrane</keyword>
<dbReference type="PROSITE" id="PS50106">
    <property type="entry name" value="PDZ"/>
    <property type="match status" value="1"/>
</dbReference>
<dbReference type="InterPro" id="IPR036034">
    <property type="entry name" value="PDZ_sf"/>
</dbReference>
<feature type="transmembrane region" description="Helical" evidence="1">
    <location>
        <begin position="77"/>
        <end position="95"/>
    </location>
</feature>
<feature type="transmembrane region" description="Helical" evidence="1">
    <location>
        <begin position="15"/>
        <end position="36"/>
    </location>
</feature>
<sequence length="397" mass="43823">MDVIGWELVQAVGRFFAHPLTYIIPIAMLLLGYIRVKRERSTFHTRMYQAAFDVTAPLLPGFMAGLVLSIIVVAGGIAVPFAFIGLLSIVLLLVLLTGRTNWLSPAFTVSLTVILALFLPAWESGNAFVDSWLEALAQTDFRPIMIWLSALIMIEGVLIWKNGKHYTSPVVLKSTRGKWLGAHRLQRIWLIPSVMFVPDGVIESVSWWPLLPVGENGLTLFLIPFAIGTKYTIFHTLPAPAVKRAGQRVILLGILAGAGAAAVFYDPQAALYTAAFAIVFRESLTVWLNAQERTRPAFFMPRSRGVGILGVLPESPAAKVGLRPGEMIMKVNGQKVNTEKDFYQALQKNSAYCKVEVTDIQGELRHVQSALYDNEHHEMGVLLVKDRNAHPPAAKEA</sequence>
<dbReference type="OrthoDB" id="198399at2"/>
<feature type="transmembrane region" description="Helical" evidence="1">
    <location>
        <begin position="188"/>
        <end position="211"/>
    </location>
</feature>
<dbReference type="InterPro" id="IPR001478">
    <property type="entry name" value="PDZ"/>
</dbReference>
<protein>
    <submittedName>
        <fullName evidence="3">PDZ domain-containing protein</fullName>
    </submittedName>
</protein>
<keyword evidence="1" id="KW-0812">Transmembrane</keyword>
<keyword evidence="4" id="KW-1185">Reference proteome</keyword>
<feature type="transmembrane region" description="Helical" evidence="1">
    <location>
        <begin position="48"/>
        <end position="71"/>
    </location>
</feature>
<organism evidence="3 4">
    <name type="scientific">Salibacterium salarium</name>
    <dbReference type="NCBI Taxonomy" id="284579"/>
    <lineage>
        <taxon>Bacteria</taxon>
        <taxon>Bacillati</taxon>
        <taxon>Bacillota</taxon>
        <taxon>Bacilli</taxon>
        <taxon>Bacillales</taxon>
        <taxon>Bacillaceae</taxon>
    </lineage>
</organism>
<dbReference type="SMART" id="SM00228">
    <property type="entry name" value="PDZ"/>
    <property type="match status" value="1"/>
</dbReference>
<dbReference type="Gene3D" id="2.30.42.10">
    <property type="match status" value="1"/>
</dbReference>